<reference evidence="3 4" key="1">
    <citation type="submission" date="2019-08" db="EMBL/GenBank/DDBJ databases">
        <title>Hyperibacter terrae gen. nov., sp. nov. and Hyperibacter viscosus sp. nov., two new members in the family Rhodospirillaceae isolated from the rhizosphere of Hypericum perforatum.</title>
        <authorList>
            <person name="Noviana Z."/>
        </authorList>
    </citation>
    <scope>NUCLEOTIDE SEQUENCE [LARGE SCALE GENOMIC DNA]</scope>
    <source>
        <strain evidence="3 4">R5959</strain>
    </source>
</reference>
<dbReference type="KEGG" id="hadh:FRZ61_13650"/>
<proteinExistence type="predicted"/>
<dbReference type="InterPro" id="IPR050834">
    <property type="entry name" value="Glycosyltransf_2"/>
</dbReference>
<dbReference type="OrthoDB" id="115878at2"/>
<dbReference type="Gene3D" id="3.90.550.10">
    <property type="entry name" value="Spore Coat Polysaccharide Biosynthesis Protein SpsA, Chain A"/>
    <property type="match status" value="1"/>
</dbReference>
<keyword evidence="4" id="KW-1185">Reference proteome</keyword>
<feature type="region of interest" description="Disordered" evidence="1">
    <location>
        <begin position="448"/>
        <end position="470"/>
    </location>
</feature>
<evidence type="ECO:0000313" key="3">
    <source>
        <dbReference type="EMBL" id="QEX21440.1"/>
    </source>
</evidence>
<organism evidence="3 4">
    <name type="scientific">Hypericibacter adhaerens</name>
    <dbReference type="NCBI Taxonomy" id="2602016"/>
    <lineage>
        <taxon>Bacteria</taxon>
        <taxon>Pseudomonadati</taxon>
        <taxon>Pseudomonadota</taxon>
        <taxon>Alphaproteobacteria</taxon>
        <taxon>Rhodospirillales</taxon>
        <taxon>Dongiaceae</taxon>
        <taxon>Hypericibacter</taxon>
    </lineage>
</organism>
<dbReference type="RefSeq" id="WP_151115973.1">
    <property type="nucleotide sequence ID" value="NZ_CP042582.1"/>
</dbReference>
<dbReference type="SUPFAM" id="SSF53448">
    <property type="entry name" value="Nucleotide-diphospho-sugar transferases"/>
    <property type="match status" value="1"/>
</dbReference>
<dbReference type="SUPFAM" id="SSF53756">
    <property type="entry name" value="UDP-Glycosyltransferase/glycogen phosphorylase"/>
    <property type="match status" value="1"/>
</dbReference>
<dbReference type="PANTHER" id="PTHR43685:SF11">
    <property type="entry name" value="GLYCOSYLTRANSFERASE TAGX-RELATED"/>
    <property type="match status" value="1"/>
</dbReference>
<dbReference type="EMBL" id="CP042582">
    <property type="protein sequence ID" value="QEX21440.1"/>
    <property type="molecule type" value="Genomic_DNA"/>
</dbReference>
<dbReference type="InterPro" id="IPR029044">
    <property type="entry name" value="Nucleotide-diphossugar_trans"/>
</dbReference>
<evidence type="ECO:0000313" key="4">
    <source>
        <dbReference type="Proteomes" id="UP000325797"/>
    </source>
</evidence>
<sequence length="1019" mass="111635">MTGTVPLVSIVIPVFNGANYLGQAITSALAQTWPNLEVIVVDDGSTDDSATRSVIQSFGDRIRAFHQPNGGVAVALNRGIAEAAGDFISWLSHDDLYDPRKVEIQMQRLSAAPGPCIVFGDYDIVDRHGRFLHRCEVGIGYDENVSLWAILESRINGCALLLPRECFDKCGLFDPALPTTQDYDLWFRMVRHYRFVHQAGPLVRQRSHSEQGSLSPRHADEASLLWCHMLDRLDADAMSAAAGTPIRFLLRLRRALRRTGYEGAKARVEAMLDAEIARIPVTLALAVTPALDIHAAAAQVRRQGIRNLTLVLLDISGTSGDSLLLRDPDAGLMGPVYRLPHRVHPAHLLSLARTLADGRYFICLGPTGGEGADGLRAAIESMENDPSLGCVLDGRPAGTAPSAFGPFEGGVVGAAALDDAIRACDGEEKRLAQRLALSARIELMSSVATDEKPEAPAGTGQAEAGRDRADRFPAKAELGRSLLAKSTRWLVLQRGVGTTLLQAAGFLSRYLPHEPARLRLRRSVEVLFRVATFVDANWYWARYPDVAAARLDPVVHYLLAGWRENRDPSAEFSTRAYLEAHPDMAKGHVNPLTHMTVFAKEPPGSFGRPAASGRHGHKGVESVVETAGDLEAAIGALSGDHTPGRPGLLLVLHPYGGGTARYASVLGTFASRFVNVTYALGVEDRYLILSRTAEGTDPVKIDLSSHLPLAVTLLRRLGMARVDILHTIGIEGRIDELLHALAIPYDVTLLDYHLLATQPHLCGSDGHFIGDDKLTSGKAPLLRPEPSPVLRGAARILACSRDLAGRAARIAPAFPPLPVKLPEPHAPERFRVSPRPFSPDDTLHVLMMGMIGPVKGLDILEEVLRLIRSRDLPIFLHLLGKVPIDWPPPSLLDRRLQIHGPYRESELTTLICRIRPHLAWFPFQAPETHSFVLTDALLNGLPILASDIGAIGERLEDRDHTWLLPWHTSPADWVSFLDRLRRERLTPPAIGSRADRLPPLARQFYETEYLRPLLESHGR</sequence>
<gene>
    <name evidence="3" type="ORF">FRZ61_13650</name>
</gene>
<dbReference type="Proteomes" id="UP000325797">
    <property type="component" value="Chromosome"/>
</dbReference>
<dbReference type="Pfam" id="PF00535">
    <property type="entry name" value="Glycos_transf_2"/>
    <property type="match status" value="1"/>
</dbReference>
<accession>A0A5J6MYT2</accession>
<evidence type="ECO:0000256" key="1">
    <source>
        <dbReference type="SAM" id="MobiDB-lite"/>
    </source>
</evidence>
<dbReference type="AlphaFoldDB" id="A0A5J6MYT2"/>
<dbReference type="Gene3D" id="3.40.50.2000">
    <property type="entry name" value="Glycogen Phosphorylase B"/>
    <property type="match status" value="1"/>
</dbReference>
<dbReference type="InterPro" id="IPR001173">
    <property type="entry name" value="Glyco_trans_2-like"/>
</dbReference>
<protein>
    <recommendedName>
        <fullName evidence="2">Glycosyltransferase 2-like domain-containing protein</fullName>
    </recommendedName>
</protein>
<evidence type="ECO:0000259" key="2">
    <source>
        <dbReference type="Pfam" id="PF00535"/>
    </source>
</evidence>
<name>A0A5J6MYT2_9PROT</name>
<dbReference type="PANTHER" id="PTHR43685">
    <property type="entry name" value="GLYCOSYLTRANSFERASE"/>
    <property type="match status" value="1"/>
</dbReference>
<feature type="domain" description="Glycosyltransferase 2-like" evidence="2">
    <location>
        <begin position="9"/>
        <end position="114"/>
    </location>
</feature>